<sequence>MEAKMSAGVNITAGEGNVSIGGDVVGDLANLQIIVVIKTPSGETTLSGNTPVEVIARMLEVLKNAYPNFNIAGLLKGVAAKLGLSFEEKIPEYKYPDKTSCWGEGDHQKNERDAKGLCIHCGRK</sequence>
<comment type="caution">
    <text evidence="1">The sequence shown here is derived from an EMBL/GenBank/DDBJ whole genome shotgun (WGS) entry which is preliminary data.</text>
</comment>
<evidence type="ECO:0000313" key="2">
    <source>
        <dbReference type="Proteomes" id="UP000176504"/>
    </source>
</evidence>
<organism evidence="1 2">
    <name type="scientific">candidate division WWE3 bacterium RIFCSPLOWO2_01_FULL_41_18</name>
    <dbReference type="NCBI Taxonomy" id="1802625"/>
    <lineage>
        <taxon>Bacteria</taxon>
        <taxon>Katanobacteria</taxon>
    </lineage>
</organism>
<evidence type="ECO:0000313" key="1">
    <source>
        <dbReference type="EMBL" id="OGC55782.1"/>
    </source>
</evidence>
<accession>A0A1F4VEU5</accession>
<reference evidence="1 2" key="1">
    <citation type="journal article" date="2016" name="Nat. Commun.">
        <title>Thousands of microbial genomes shed light on interconnected biogeochemical processes in an aquifer system.</title>
        <authorList>
            <person name="Anantharaman K."/>
            <person name="Brown C.T."/>
            <person name="Hug L.A."/>
            <person name="Sharon I."/>
            <person name="Castelle C.J."/>
            <person name="Probst A.J."/>
            <person name="Thomas B.C."/>
            <person name="Singh A."/>
            <person name="Wilkins M.J."/>
            <person name="Karaoz U."/>
            <person name="Brodie E.L."/>
            <person name="Williams K.H."/>
            <person name="Hubbard S.S."/>
            <person name="Banfield J.F."/>
        </authorList>
    </citation>
    <scope>NUCLEOTIDE SEQUENCE [LARGE SCALE GENOMIC DNA]</scope>
</reference>
<proteinExistence type="predicted"/>
<dbReference type="AlphaFoldDB" id="A0A1F4VEU5"/>
<name>A0A1F4VEU5_UNCKA</name>
<protein>
    <submittedName>
        <fullName evidence="1">Uncharacterized protein</fullName>
    </submittedName>
</protein>
<gene>
    <name evidence="1" type="ORF">A3A78_01960</name>
</gene>
<dbReference type="EMBL" id="MEVI01000001">
    <property type="protein sequence ID" value="OGC55782.1"/>
    <property type="molecule type" value="Genomic_DNA"/>
</dbReference>
<dbReference type="Proteomes" id="UP000176504">
    <property type="component" value="Unassembled WGS sequence"/>
</dbReference>